<dbReference type="InterPro" id="IPR011324">
    <property type="entry name" value="Cytotoxic_necrot_fac-like_cat"/>
</dbReference>
<protein>
    <recommendedName>
        <fullName evidence="10">Purine nucleoside phosphorylase</fullName>
    </recommendedName>
</protein>
<evidence type="ECO:0000256" key="7">
    <source>
        <dbReference type="ARBA" id="ARBA00047989"/>
    </source>
</evidence>
<comment type="caution">
    <text evidence="11">The sequence shown here is derived from an EMBL/GenBank/DDBJ whole genome shotgun (WGS) entry which is preliminary data.</text>
</comment>
<dbReference type="CDD" id="cd16833">
    <property type="entry name" value="YfiH"/>
    <property type="match status" value="1"/>
</dbReference>
<evidence type="ECO:0000256" key="5">
    <source>
        <dbReference type="ARBA" id="ARBA00022801"/>
    </source>
</evidence>
<evidence type="ECO:0000256" key="3">
    <source>
        <dbReference type="ARBA" id="ARBA00022679"/>
    </source>
</evidence>
<dbReference type="AlphaFoldDB" id="A0A2U3B5I3"/>
<comment type="similarity">
    <text evidence="2 10">Belongs to the purine nucleoside phosphorylase YfiH/LACC1 family.</text>
</comment>
<keyword evidence="5" id="KW-0378">Hydrolase</keyword>
<reference evidence="11 12" key="1">
    <citation type="submission" date="2018-05" db="EMBL/GenBank/DDBJ databases">
        <title>Vibrio limimaris sp. nov., isolated from marine sediment.</title>
        <authorList>
            <person name="Li C.-M."/>
        </authorList>
    </citation>
    <scope>NUCLEOTIDE SEQUENCE [LARGE SCALE GENOMIC DNA]</scope>
    <source>
        <strain evidence="11 12">E4404</strain>
    </source>
</reference>
<dbReference type="RefSeq" id="WP_109320886.1">
    <property type="nucleotide sequence ID" value="NZ_QFWT01000011.1"/>
</dbReference>
<evidence type="ECO:0000256" key="10">
    <source>
        <dbReference type="RuleBase" id="RU361274"/>
    </source>
</evidence>
<dbReference type="Proteomes" id="UP000245362">
    <property type="component" value="Unassembled WGS sequence"/>
</dbReference>
<dbReference type="Pfam" id="PF02578">
    <property type="entry name" value="Cu-oxidase_4"/>
    <property type="match status" value="1"/>
</dbReference>
<dbReference type="SUPFAM" id="SSF64438">
    <property type="entry name" value="CNF1/YfiH-like putative cysteine hydrolases"/>
    <property type="match status" value="1"/>
</dbReference>
<dbReference type="GO" id="GO:0016787">
    <property type="term" value="F:hydrolase activity"/>
    <property type="evidence" value="ECO:0007669"/>
    <property type="project" value="UniProtKB-KW"/>
</dbReference>
<dbReference type="Gene3D" id="3.60.140.10">
    <property type="entry name" value="CNF1/YfiH-like putative cysteine hydrolases"/>
    <property type="match status" value="1"/>
</dbReference>
<keyword evidence="6" id="KW-0862">Zinc</keyword>
<evidence type="ECO:0000256" key="8">
    <source>
        <dbReference type="ARBA" id="ARBA00048968"/>
    </source>
</evidence>
<comment type="catalytic activity">
    <reaction evidence="1">
        <text>inosine + phosphate = alpha-D-ribose 1-phosphate + hypoxanthine</text>
        <dbReference type="Rhea" id="RHEA:27646"/>
        <dbReference type="ChEBI" id="CHEBI:17368"/>
        <dbReference type="ChEBI" id="CHEBI:17596"/>
        <dbReference type="ChEBI" id="CHEBI:43474"/>
        <dbReference type="ChEBI" id="CHEBI:57720"/>
        <dbReference type="EC" id="2.4.2.1"/>
    </reaction>
    <physiologicalReaction direction="left-to-right" evidence="1">
        <dbReference type="Rhea" id="RHEA:27647"/>
    </physiologicalReaction>
</comment>
<gene>
    <name evidence="11" type="primary">pgeF</name>
    <name evidence="11" type="ORF">DI392_16920</name>
</gene>
<keyword evidence="4" id="KW-0479">Metal-binding</keyword>
<evidence type="ECO:0000256" key="2">
    <source>
        <dbReference type="ARBA" id="ARBA00007353"/>
    </source>
</evidence>
<evidence type="ECO:0000256" key="6">
    <source>
        <dbReference type="ARBA" id="ARBA00022833"/>
    </source>
</evidence>
<dbReference type="GO" id="GO:0017061">
    <property type="term" value="F:S-methyl-5-thioadenosine phosphorylase activity"/>
    <property type="evidence" value="ECO:0007669"/>
    <property type="project" value="UniProtKB-EC"/>
</dbReference>
<comment type="catalytic activity">
    <reaction evidence="7">
        <text>adenosine + H2O + H(+) = inosine + NH4(+)</text>
        <dbReference type="Rhea" id="RHEA:24408"/>
        <dbReference type="ChEBI" id="CHEBI:15377"/>
        <dbReference type="ChEBI" id="CHEBI:15378"/>
        <dbReference type="ChEBI" id="CHEBI:16335"/>
        <dbReference type="ChEBI" id="CHEBI:17596"/>
        <dbReference type="ChEBI" id="CHEBI:28938"/>
        <dbReference type="EC" id="3.5.4.4"/>
    </reaction>
    <physiologicalReaction direction="left-to-right" evidence="7">
        <dbReference type="Rhea" id="RHEA:24409"/>
    </physiologicalReaction>
</comment>
<comment type="catalytic activity">
    <reaction evidence="8">
        <text>adenosine + phosphate = alpha-D-ribose 1-phosphate + adenine</text>
        <dbReference type="Rhea" id="RHEA:27642"/>
        <dbReference type="ChEBI" id="CHEBI:16335"/>
        <dbReference type="ChEBI" id="CHEBI:16708"/>
        <dbReference type="ChEBI" id="CHEBI:43474"/>
        <dbReference type="ChEBI" id="CHEBI:57720"/>
        <dbReference type="EC" id="2.4.2.1"/>
    </reaction>
    <physiologicalReaction direction="left-to-right" evidence="8">
        <dbReference type="Rhea" id="RHEA:27643"/>
    </physiologicalReaction>
</comment>
<dbReference type="GO" id="GO:0005507">
    <property type="term" value="F:copper ion binding"/>
    <property type="evidence" value="ECO:0007669"/>
    <property type="project" value="TreeGrafter"/>
</dbReference>
<comment type="catalytic activity">
    <reaction evidence="9">
        <text>S-methyl-5'-thioadenosine + phosphate = 5-(methylsulfanyl)-alpha-D-ribose 1-phosphate + adenine</text>
        <dbReference type="Rhea" id="RHEA:11852"/>
        <dbReference type="ChEBI" id="CHEBI:16708"/>
        <dbReference type="ChEBI" id="CHEBI:17509"/>
        <dbReference type="ChEBI" id="CHEBI:43474"/>
        <dbReference type="ChEBI" id="CHEBI:58533"/>
        <dbReference type="EC" id="2.4.2.28"/>
    </reaction>
    <physiologicalReaction direction="left-to-right" evidence="9">
        <dbReference type="Rhea" id="RHEA:11853"/>
    </physiologicalReaction>
</comment>
<proteinExistence type="inferred from homology"/>
<evidence type="ECO:0000313" key="12">
    <source>
        <dbReference type="Proteomes" id="UP000245362"/>
    </source>
</evidence>
<accession>A0A2U3B5I3</accession>
<evidence type="ECO:0000256" key="4">
    <source>
        <dbReference type="ARBA" id="ARBA00022723"/>
    </source>
</evidence>
<evidence type="ECO:0000256" key="9">
    <source>
        <dbReference type="ARBA" id="ARBA00049893"/>
    </source>
</evidence>
<dbReference type="InterPro" id="IPR003730">
    <property type="entry name" value="Cu_polyphenol_OxRdtase"/>
</dbReference>
<evidence type="ECO:0000256" key="1">
    <source>
        <dbReference type="ARBA" id="ARBA00000553"/>
    </source>
</evidence>
<keyword evidence="12" id="KW-1185">Reference proteome</keyword>
<organism evidence="11 12">
    <name type="scientific">Vibrio albus</name>
    <dbReference type="NCBI Taxonomy" id="2200953"/>
    <lineage>
        <taxon>Bacteria</taxon>
        <taxon>Pseudomonadati</taxon>
        <taxon>Pseudomonadota</taxon>
        <taxon>Gammaproteobacteria</taxon>
        <taxon>Vibrionales</taxon>
        <taxon>Vibrionaceae</taxon>
        <taxon>Vibrio</taxon>
    </lineage>
</organism>
<evidence type="ECO:0000313" key="11">
    <source>
        <dbReference type="EMBL" id="PWI32058.1"/>
    </source>
</evidence>
<dbReference type="PANTHER" id="PTHR30616">
    <property type="entry name" value="UNCHARACTERIZED PROTEIN YFIH"/>
    <property type="match status" value="1"/>
</dbReference>
<dbReference type="PANTHER" id="PTHR30616:SF2">
    <property type="entry name" value="PURINE NUCLEOSIDE PHOSPHORYLASE LACC1"/>
    <property type="match status" value="1"/>
</dbReference>
<dbReference type="OrthoDB" id="4279at2"/>
<dbReference type="EMBL" id="QFWT01000011">
    <property type="protein sequence ID" value="PWI32058.1"/>
    <property type="molecule type" value="Genomic_DNA"/>
</dbReference>
<name>A0A2U3B5I3_9VIBR</name>
<dbReference type="NCBIfam" id="TIGR00726">
    <property type="entry name" value="peptidoglycan editing factor PgeF"/>
    <property type="match status" value="1"/>
</dbReference>
<dbReference type="InterPro" id="IPR038371">
    <property type="entry name" value="Cu_polyphenol_OxRdtase_sf"/>
</dbReference>
<keyword evidence="3" id="KW-0808">Transferase</keyword>
<sequence>MDVIIPDWNAPAKIKAISTTRDGGISLPPYDGLNLGMHVGDKPDVVQTNRDLLVREHHFPAKPVWLEQTHSTVVQRVCEPTDEVMAADGAITTASSVVCGVMTADCLPVLLTDTEGTQVAAVHAGWRGLANGIVENAVSQFDKPVMAWLGPAIGANAFEVGQDVFEVFVSHDPTAEWAFRSKGNGKYLADMFLLATQRLKAAGVEDITVSGLCTYSDPSRFYSYRRQGVTGRQASFIWIEK</sequence>